<name>A0AAD7ZWC4_DIPPU</name>
<reference evidence="5" key="2">
    <citation type="submission" date="2023-05" db="EMBL/GenBank/DDBJ databases">
        <authorList>
            <person name="Fouks B."/>
        </authorList>
    </citation>
    <scope>NUCLEOTIDE SEQUENCE</scope>
    <source>
        <strain evidence="5">Stay&amp;Tobe</strain>
        <tissue evidence="5">Testes</tissue>
    </source>
</reference>
<dbReference type="Pfam" id="PF24545">
    <property type="entry name" value="Ig_TPPC8_1st"/>
    <property type="match status" value="1"/>
</dbReference>
<evidence type="ECO:0000313" key="6">
    <source>
        <dbReference type="Proteomes" id="UP001233999"/>
    </source>
</evidence>
<dbReference type="InterPro" id="IPR058540">
    <property type="entry name" value="Ig_TPPC8_3rd"/>
</dbReference>
<dbReference type="Pfam" id="PF24546">
    <property type="entry name" value="Ig_TPPC8_3rd"/>
    <property type="match status" value="1"/>
</dbReference>
<dbReference type="Pfam" id="PF24544">
    <property type="entry name" value="Ig_TPPC8_2nd"/>
    <property type="match status" value="2"/>
</dbReference>
<dbReference type="InterPro" id="IPR057651">
    <property type="entry name" value="Ig_TPPC8_C"/>
</dbReference>
<feature type="domain" description="TPPC8 third Ig-like" evidence="4">
    <location>
        <begin position="433"/>
        <end position="625"/>
    </location>
</feature>
<reference evidence="5" key="1">
    <citation type="journal article" date="2023" name="IScience">
        <title>Live-bearing cockroach genome reveals convergent evolutionary mechanisms linked to viviparity in insects and beyond.</title>
        <authorList>
            <person name="Fouks B."/>
            <person name="Harrison M.C."/>
            <person name="Mikhailova A.A."/>
            <person name="Marchal E."/>
            <person name="English S."/>
            <person name="Carruthers M."/>
            <person name="Jennings E.C."/>
            <person name="Chiamaka E.L."/>
            <person name="Frigard R.A."/>
            <person name="Pippel M."/>
            <person name="Attardo G.M."/>
            <person name="Benoit J.B."/>
            <person name="Bornberg-Bauer E."/>
            <person name="Tobe S.S."/>
        </authorList>
    </citation>
    <scope>NUCLEOTIDE SEQUENCE</scope>
    <source>
        <strain evidence="5">Stay&amp;Tobe</strain>
    </source>
</reference>
<feature type="domain" description="TPPC8 second Ig-like" evidence="2">
    <location>
        <begin position="371"/>
        <end position="429"/>
    </location>
</feature>
<protein>
    <submittedName>
        <fullName evidence="5">Uncharacterized protein</fullName>
    </submittedName>
</protein>
<evidence type="ECO:0000259" key="4">
    <source>
        <dbReference type="Pfam" id="PF24546"/>
    </source>
</evidence>
<comment type="caution">
    <text evidence="5">The sequence shown here is derived from an EMBL/GenBank/DDBJ whole genome shotgun (WGS) entry which is preliminary data.</text>
</comment>
<proteinExistence type="predicted"/>
<dbReference type="Proteomes" id="UP001233999">
    <property type="component" value="Unassembled WGS sequence"/>
</dbReference>
<dbReference type="PANTHER" id="PTHR12975:SF6">
    <property type="entry name" value="TRAFFICKING PROTEIN PARTICLE COMPLEX SUBUNIT 8"/>
    <property type="match status" value="1"/>
</dbReference>
<organism evidence="5 6">
    <name type="scientific">Diploptera punctata</name>
    <name type="common">Pacific beetle cockroach</name>
    <dbReference type="NCBI Taxonomy" id="6984"/>
    <lineage>
        <taxon>Eukaryota</taxon>
        <taxon>Metazoa</taxon>
        <taxon>Ecdysozoa</taxon>
        <taxon>Arthropoda</taxon>
        <taxon>Hexapoda</taxon>
        <taxon>Insecta</taxon>
        <taxon>Pterygota</taxon>
        <taxon>Neoptera</taxon>
        <taxon>Polyneoptera</taxon>
        <taxon>Dictyoptera</taxon>
        <taxon>Blattodea</taxon>
        <taxon>Blaberoidea</taxon>
        <taxon>Blaberidae</taxon>
        <taxon>Diplopterinae</taxon>
        <taxon>Diploptera</taxon>
    </lineage>
</organism>
<dbReference type="AlphaFoldDB" id="A0AAD7ZWC4"/>
<feature type="domain" description="TPPC8 second Ig-like" evidence="2">
    <location>
        <begin position="333"/>
        <end position="370"/>
    </location>
</feature>
<evidence type="ECO:0000259" key="2">
    <source>
        <dbReference type="Pfam" id="PF24544"/>
    </source>
</evidence>
<feature type="domain" description="TPPC8 first Ig-like" evidence="3">
    <location>
        <begin position="116"/>
        <end position="332"/>
    </location>
</feature>
<dbReference type="Pfam" id="PF24542">
    <property type="entry name" value="Ig_TPPC8_C"/>
    <property type="match status" value="1"/>
</dbReference>
<dbReference type="PANTHER" id="PTHR12975">
    <property type="entry name" value="TRANSPORT PROTEIN TRAPP"/>
    <property type="match status" value="1"/>
</dbReference>
<feature type="non-terminal residue" evidence="5">
    <location>
        <position position="819"/>
    </location>
</feature>
<evidence type="ECO:0000259" key="1">
    <source>
        <dbReference type="Pfam" id="PF24542"/>
    </source>
</evidence>
<accession>A0AAD7ZWC4</accession>
<feature type="domain" description="TPPC8 C-terminal Ig-like" evidence="1">
    <location>
        <begin position="680"/>
        <end position="790"/>
    </location>
</feature>
<dbReference type="InterPro" id="IPR058541">
    <property type="entry name" value="Ig_TPPC8_1st"/>
</dbReference>
<evidence type="ECO:0000313" key="5">
    <source>
        <dbReference type="EMBL" id="KAJ9587372.1"/>
    </source>
</evidence>
<dbReference type="EMBL" id="JASPKZ010006443">
    <property type="protein sequence ID" value="KAJ9587372.1"/>
    <property type="molecule type" value="Genomic_DNA"/>
</dbReference>
<dbReference type="GO" id="GO:1990072">
    <property type="term" value="C:TRAPPIII protein complex"/>
    <property type="evidence" value="ECO:0007669"/>
    <property type="project" value="TreeGrafter"/>
</dbReference>
<sequence>VYEEKNWSLAEDHINFTIGRQASNLNQIIEAAVAFAKLLNPASRQSATQQAAFLREFLATQQHLLSQEGSSPGLSVLPLPLVDGNALHMVLGTLPPLPFQDGNSNVVPATGVTFSDEETDGSDARYSKLEEQLVAEAQGALPMIFKPTLQLYTNVTNYSTRPIAVVQEPQAYTLRVMLQNPLHISLPLHNVRLLWSFKNTGDNSSQVVDNEVTPETSDTPVHTQHLDSIILKPDCTQEVVLCVTPRHVGELQILGIAYYLSNPAVQSSSEAPNTPTSNVISIPGKQVFIIKRVKSKTARGSQEMQDRRLEISIVQPAPCLRVTFRDLNSEMLCGELQRVTIEFENVGNIALKCLYVASTSPELFSLGEPNKSTSQVTCIPLPSGSLAPKQTHVIPMWLRAPDVNGTTNLEMLFYYENINSNSNPRYRLVKHLWQLTVLSSIQLTSTALRSSMAAQNETKEVLNITMCVKNCNQIQDPLMTEITLLQISLASEVWQLSKKVVVPQDVKLEAQELVHLMAQANRNEKQGAAKKGIFSDVVLSESEKPTGPIIESPYIDFFNQHSSTRNRTSEVSEVPVLHSDNELEVNVKQMAASLRFNATLILRWKAFVTDSGGKRRSVLGQHHVEIEKVETAVTWPPEPLKPMQQPELMGPLRIFNIDDILSQSSLSLEKYAPLDVLQKLVIYNIHHPRQFTHSFKISRLCIVPVKVTLQNCSNSPLVVKVNTLGNSGSVSAANKNQLYSPHSSTSFRWVGLVGAWIDLGPHKSEDVFLSAAMGSPGTYDLGSRLEVVCRSPGAPEVDAVSQIWRIESSLVVSSALSSC</sequence>
<gene>
    <name evidence="5" type="ORF">L9F63_019097</name>
</gene>
<keyword evidence="6" id="KW-1185">Reference proteome</keyword>
<dbReference type="InterPro" id="IPR024420">
    <property type="entry name" value="TRAPP_III_complex_Trs85"/>
</dbReference>
<evidence type="ECO:0000259" key="3">
    <source>
        <dbReference type="Pfam" id="PF24545"/>
    </source>
</evidence>
<dbReference type="InterPro" id="IPR058538">
    <property type="entry name" value="Ig_TPPC8_2nd"/>
</dbReference>